<gene>
    <name evidence="1" type="primary">91</name>
    <name evidence="1" type="ORF">SEA_HONEYFIN_91</name>
</gene>
<sequence length="124" mass="13660">MSNVTRKQVREFLEAMDNLAEPDAAARLQQAQMLSACAVPDELVRVIAKIGAQGRVQMDDLHVIAGVGYPLPPRSQLDPQTRAEVIDSLIRGMPGLVPDETVFRISIQSLQWALGRAYDFGTRT</sequence>
<protein>
    <submittedName>
        <fullName evidence="1">Uncharacterized protein</fullName>
    </submittedName>
</protein>
<reference evidence="1 2" key="1">
    <citation type="submission" date="2021-07" db="EMBL/GenBank/DDBJ databases">
        <authorList>
            <person name="Bartholomew K.M."/>
            <person name="Cooper-Karnes M.N."/>
            <person name="Crockett K.A."/>
            <person name="Edwards K.G."/>
            <person name="Elliott M.G."/>
            <person name="Harrell J.M."/>
            <person name="Jones G."/>
            <person name="Mccrory J.A."/>
            <person name="Tyson-Price O.T."/>
            <person name="Vinson C.X."/>
            <person name="Sheehy R."/>
            <person name="Bollivar D.W."/>
            <person name="Garlena R.A."/>
            <person name="Russell D.A."/>
            <person name="Jacobs-Sera D."/>
            <person name="Hatfull G.F."/>
        </authorList>
    </citation>
    <scope>NUCLEOTIDE SEQUENCE [LARGE SCALE GENOMIC DNA]</scope>
</reference>
<dbReference type="KEGG" id="vg:80005140"/>
<name>A0AAE7XF02_9CAUD</name>
<keyword evidence="2" id="KW-1185">Reference proteome</keyword>
<dbReference type="Proteomes" id="UP000828766">
    <property type="component" value="Segment"/>
</dbReference>
<dbReference type="EMBL" id="MZ622179">
    <property type="protein sequence ID" value="QZD99026.1"/>
    <property type="molecule type" value="Genomic_DNA"/>
</dbReference>
<evidence type="ECO:0000313" key="2">
    <source>
        <dbReference type="Proteomes" id="UP000828766"/>
    </source>
</evidence>
<dbReference type="GeneID" id="80005140"/>
<accession>A0AAE7XF02</accession>
<dbReference type="RefSeq" id="YP_010751472.1">
    <property type="nucleotide sequence ID" value="NC_073369.1"/>
</dbReference>
<organism evidence="1 2">
    <name type="scientific">Microbacterium phage Honeyfin</name>
    <dbReference type="NCBI Taxonomy" id="2871520"/>
    <lineage>
        <taxon>Viruses</taxon>
        <taxon>Duplodnaviria</taxon>
        <taxon>Heunggongvirae</taxon>
        <taxon>Uroviricota</taxon>
        <taxon>Caudoviricetes</taxon>
        <taxon>Hodgkinviridae</taxon>
        <taxon>Quhwahvirus</taxon>
        <taxon>Quhwahvirus honeyfin</taxon>
    </lineage>
</organism>
<proteinExistence type="predicted"/>
<evidence type="ECO:0000313" key="1">
    <source>
        <dbReference type="EMBL" id="QZD99026.1"/>
    </source>
</evidence>